<organism evidence="3 4">
    <name type="scientific">Globodera rostochiensis</name>
    <name type="common">Golden nematode worm</name>
    <name type="synonym">Heterodera rostochiensis</name>
    <dbReference type="NCBI Taxonomy" id="31243"/>
    <lineage>
        <taxon>Eukaryota</taxon>
        <taxon>Metazoa</taxon>
        <taxon>Ecdysozoa</taxon>
        <taxon>Nematoda</taxon>
        <taxon>Chromadorea</taxon>
        <taxon>Rhabditida</taxon>
        <taxon>Tylenchina</taxon>
        <taxon>Tylenchomorpha</taxon>
        <taxon>Tylenchoidea</taxon>
        <taxon>Heteroderidae</taxon>
        <taxon>Heteroderinae</taxon>
        <taxon>Globodera</taxon>
    </lineage>
</organism>
<evidence type="ECO:0000256" key="2">
    <source>
        <dbReference type="SAM" id="Phobius"/>
    </source>
</evidence>
<dbReference type="Proteomes" id="UP000887572">
    <property type="component" value="Unplaced"/>
</dbReference>
<feature type="region of interest" description="Disordered" evidence="1">
    <location>
        <begin position="49"/>
        <end position="69"/>
    </location>
</feature>
<evidence type="ECO:0000313" key="4">
    <source>
        <dbReference type="WBParaSite" id="Gr19_v10_g1097.t1"/>
    </source>
</evidence>
<dbReference type="WBParaSite" id="Gr19_v10_g1097.t1">
    <property type="protein sequence ID" value="Gr19_v10_g1097.t1"/>
    <property type="gene ID" value="Gr19_v10_g1097"/>
</dbReference>
<reference evidence="4" key="1">
    <citation type="submission" date="2022-11" db="UniProtKB">
        <authorList>
            <consortium name="WormBaseParasite"/>
        </authorList>
    </citation>
    <scope>IDENTIFICATION</scope>
</reference>
<protein>
    <submittedName>
        <fullName evidence="4">Uncharacterized protein</fullName>
    </submittedName>
</protein>
<keyword evidence="2" id="KW-0472">Membrane</keyword>
<dbReference type="Gene3D" id="3.40.1690.20">
    <property type="match status" value="1"/>
</dbReference>
<sequence length="281" mass="32045">MVFRPLTASNRLAAMNSFGTFLNRWQRTSLFRLDGTVLLTQFRTIRRGGAKEDTEHQTSSSSSKSHRFADAKQIEREINAEFFRFLGQSISKNGKTVGSFDEQLKSFVRDFNKRLPEFEVEASTGQQRDYMLKVFLVGFGLWIVGASAVDFEQFVQDYLMAGEVQMVYLYLRKAIAIAVLHPGAVIRGQPCNDSAVLIRLDSHMSTFKFDKDLRDVQNRIGVDLRDHVPLAVQQPLMSDVFLIIGWFILFALFFNKHGRAAGRQQLFMVKRKDGTGRAKSK</sequence>
<keyword evidence="2" id="KW-1133">Transmembrane helix</keyword>
<name>A0A914GW73_GLORO</name>
<feature type="transmembrane region" description="Helical" evidence="2">
    <location>
        <begin position="236"/>
        <end position="254"/>
    </location>
</feature>
<keyword evidence="3" id="KW-1185">Reference proteome</keyword>
<accession>A0A914GW73</accession>
<keyword evidence="2" id="KW-0812">Transmembrane</keyword>
<proteinExistence type="predicted"/>
<evidence type="ECO:0000313" key="3">
    <source>
        <dbReference type="Proteomes" id="UP000887572"/>
    </source>
</evidence>
<feature type="transmembrane region" description="Helical" evidence="2">
    <location>
        <begin position="130"/>
        <end position="149"/>
    </location>
</feature>
<evidence type="ECO:0000256" key="1">
    <source>
        <dbReference type="SAM" id="MobiDB-lite"/>
    </source>
</evidence>
<dbReference type="AlphaFoldDB" id="A0A914GW73"/>